<dbReference type="InterPro" id="IPR001590">
    <property type="entry name" value="Peptidase_M12B"/>
</dbReference>
<dbReference type="RefSeq" id="XP_055900840.1">
    <property type="nucleotide sequence ID" value="XM_056044865.1"/>
</dbReference>
<keyword evidence="2 8" id="KW-0479">Metal-binding</keyword>
<evidence type="ECO:0000259" key="11">
    <source>
        <dbReference type="PROSITE" id="PS50215"/>
    </source>
</evidence>
<dbReference type="Gene3D" id="3.40.390.10">
    <property type="entry name" value="Collagenase (Catalytic Domain)"/>
    <property type="match status" value="1"/>
</dbReference>
<dbReference type="PANTHER" id="PTHR11905:SF159">
    <property type="entry name" value="ADAM METALLOPROTEASE"/>
    <property type="match status" value="1"/>
</dbReference>
<evidence type="ECO:0000256" key="1">
    <source>
        <dbReference type="ARBA" id="ARBA00022670"/>
    </source>
</evidence>
<dbReference type="OrthoDB" id="6134861at2759"/>
<reference evidence="13" key="1">
    <citation type="submission" date="2025-08" db="UniProtKB">
        <authorList>
            <consortium name="RefSeq"/>
        </authorList>
    </citation>
    <scope>IDENTIFICATION</scope>
</reference>
<feature type="binding site" evidence="8">
    <location>
        <position position="374"/>
    </location>
    <ligand>
        <name>Zn(2+)</name>
        <dbReference type="ChEBI" id="CHEBI:29105"/>
        <note>catalytic</note>
    </ligand>
</feature>
<dbReference type="PROSITE" id="PS50215">
    <property type="entry name" value="ADAM_MEPRO"/>
    <property type="match status" value="1"/>
</dbReference>
<dbReference type="GO" id="GO:0004222">
    <property type="term" value="F:metalloendopeptidase activity"/>
    <property type="evidence" value="ECO:0007669"/>
    <property type="project" value="InterPro"/>
</dbReference>
<sequence>MEGQYIFISLVKYCVLYVILLILCAGNISSIKVFASVQLNFTCSPEAIPSEVNLTLNSEFFSVDLHLKRQTNVNPDLPVYTLNVDSTGKHVHQREVLDTSQKIGFYHDLTSGAVFQITNTSDVINHELKLLFKGQFRYDDKTYFVTHETRQKREATSTDGPLYNLEVLPDPEHRMFDYVKDIPGHLFSKKLTKFHTSVSRRRIAERTRSRRQTPTYHVDLVAVVDFKAYSQFLSAAGNKTLALRDLRQYYSFIIAGVDLLYQGITSTHFITRVHLLKVIVAQTAETSDFTERFKQGNKIDADQSLNASYYYVAQSEAVLPYDHVMVFTGFDLVRGGNSGTIGLAYLSTMCEQDGSSVSIIEDLGDYSCISTSAHELGHSFSMSHDGEKNACSLTDRYIMAAYIVAPANATKLNPWRFSTCSLDAMKTFISTLMTKREECLSAQLTVSSDVPQVGSNLPGLNISANDQCKMTYGNQSFVCHKTSDVDLTLTPSAICYYRACYQPLSNNCAVDYETLTGTVCSSGKLCKYGECVSDPSAPIVQNERCLFGDNLFITVNNMTCSEAVKTQPSVCYNVNVSSACCDSCASIYRSQPGCEYGDKRVCTASLCAQYAKECCQTCNYSISTTTTTTTATSRATSTQPVTSATTSTTSSSVKTAPPSTVLSSTSSAPPTSTTRSTPMDVGANSTMSSTTKISFMESSSIRINYVAPSTSVNSPNSGLSTPCHIALTLVLYSVIIVVLTS</sequence>
<evidence type="ECO:0000256" key="2">
    <source>
        <dbReference type="ARBA" id="ARBA00022723"/>
    </source>
</evidence>
<evidence type="ECO:0000256" key="5">
    <source>
        <dbReference type="ARBA" id="ARBA00023049"/>
    </source>
</evidence>
<evidence type="ECO:0000256" key="7">
    <source>
        <dbReference type="ARBA" id="ARBA00023180"/>
    </source>
</evidence>
<dbReference type="InterPro" id="IPR041645">
    <property type="entry name" value="ADAMTS_CR_2"/>
</dbReference>
<keyword evidence="1" id="KW-0645">Protease</keyword>
<evidence type="ECO:0000256" key="8">
    <source>
        <dbReference type="PROSITE-ProRule" id="PRU00276"/>
    </source>
</evidence>
<feature type="region of interest" description="Disordered" evidence="9">
    <location>
        <begin position="629"/>
        <end position="685"/>
    </location>
</feature>
<keyword evidence="10" id="KW-0812">Transmembrane</keyword>
<feature type="binding site" evidence="8">
    <location>
        <position position="378"/>
    </location>
    <ligand>
        <name>Zn(2+)</name>
        <dbReference type="ChEBI" id="CHEBI:29105"/>
        <note>catalytic</note>
    </ligand>
</feature>
<dbReference type="Pfam" id="PF13582">
    <property type="entry name" value="Reprolysin_3"/>
    <property type="match status" value="1"/>
</dbReference>
<dbReference type="GO" id="GO:0046872">
    <property type="term" value="F:metal ion binding"/>
    <property type="evidence" value="ECO:0007669"/>
    <property type="project" value="UniProtKB-KW"/>
</dbReference>
<protein>
    <submittedName>
        <fullName evidence="13">Serine-rich adhesin for platelets-like isoform X1</fullName>
    </submittedName>
</protein>
<dbReference type="GeneID" id="106072339"/>
<accession>A0A9W3BMZ1</accession>
<keyword evidence="10" id="KW-1133">Transmembrane helix</keyword>
<keyword evidence="5" id="KW-0482">Metalloprotease</keyword>
<dbReference type="Proteomes" id="UP001165740">
    <property type="component" value="Chromosome 10"/>
</dbReference>
<dbReference type="GO" id="GO:0006509">
    <property type="term" value="P:membrane protein ectodomain proteolysis"/>
    <property type="evidence" value="ECO:0007669"/>
    <property type="project" value="TreeGrafter"/>
</dbReference>
<gene>
    <name evidence="13" type="primary">LOC106072339</name>
</gene>
<feature type="domain" description="Peptidase M12B" evidence="11">
    <location>
        <begin position="216"/>
        <end position="430"/>
    </location>
</feature>
<feature type="compositionally biased region" description="Low complexity" evidence="9">
    <location>
        <begin position="629"/>
        <end position="678"/>
    </location>
</feature>
<dbReference type="SUPFAM" id="SSF55486">
    <property type="entry name" value="Metalloproteases ('zincins'), catalytic domain"/>
    <property type="match status" value="1"/>
</dbReference>
<name>A0A9W3BMZ1_BIOGL</name>
<evidence type="ECO:0000256" key="6">
    <source>
        <dbReference type="ARBA" id="ARBA00023157"/>
    </source>
</evidence>
<evidence type="ECO:0000256" key="4">
    <source>
        <dbReference type="ARBA" id="ARBA00022833"/>
    </source>
</evidence>
<dbReference type="OMA" id="FNDTHIN"/>
<feature type="active site" evidence="8">
    <location>
        <position position="375"/>
    </location>
</feature>
<comment type="caution">
    <text evidence="8">Lacks conserved residue(s) required for the propagation of feature annotation.</text>
</comment>
<keyword evidence="4 8" id="KW-0862">Zinc</keyword>
<evidence type="ECO:0000313" key="13">
    <source>
        <dbReference type="RefSeq" id="XP_055900840.1"/>
    </source>
</evidence>
<dbReference type="AlphaFoldDB" id="A0A9W3BMZ1"/>
<organism evidence="12 13">
    <name type="scientific">Biomphalaria glabrata</name>
    <name type="common">Bloodfluke planorb</name>
    <name type="synonym">Freshwater snail</name>
    <dbReference type="NCBI Taxonomy" id="6526"/>
    <lineage>
        <taxon>Eukaryota</taxon>
        <taxon>Metazoa</taxon>
        <taxon>Spiralia</taxon>
        <taxon>Lophotrochozoa</taxon>
        <taxon>Mollusca</taxon>
        <taxon>Gastropoda</taxon>
        <taxon>Heterobranchia</taxon>
        <taxon>Euthyneura</taxon>
        <taxon>Panpulmonata</taxon>
        <taxon>Hygrophila</taxon>
        <taxon>Lymnaeoidea</taxon>
        <taxon>Planorbidae</taxon>
        <taxon>Biomphalaria</taxon>
    </lineage>
</organism>
<keyword evidence="10" id="KW-0472">Membrane</keyword>
<evidence type="ECO:0000256" key="10">
    <source>
        <dbReference type="SAM" id="Phobius"/>
    </source>
</evidence>
<keyword evidence="3" id="KW-0378">Hydrolase</keyword>
<evidence type="ECO:0000256" key="9">
    <source>
        <dbReference type="SAM" id="MobiDB-lite"/>
    </source>
</evidence>
<dbReference type="Gene3D" id="3.40.1620.60">
    <property type="match status" value="1"/>
</dbReference>
<feature type="binding site" evidence="8">
    <location>
        <position position="384"/>
    </location>
    <ligand>
        <name>Zn(2+)</name>
        <dbReference type="ChEBI" id="CHEBI:29105"/>
        <note>catalytic</note>
    </ligand>
</feature>
<feature type="transmembrane region" description="Helical" evidence="10">
    <location>
        <begin position="7"/>
        <end position="28"/>
    </location>
</feature>
<proteinExistence type="predicted"/>
<evidence type="ECO:0000313" key="12">
    <source>
        <dbReference type="Proteomes" id="UP001165740"/>
    </source>
</evidence>
<dbReference type="PANTHER" id="PTHR11905">
    <property type="entry name" value="ADAM A DISINTEGRIN AND METALLOPROTEASE DOMAIN"/>
    <property type="match status" value="1"/>
</dbReference>
<keyword evidence="6" id="KW-1015">Disulfide bond</keyword>
<keyword evidence="7" id="KW-0325">Glycoprotein</keyword>
<keyword evidence="12" id="KW-1185">Reference proteome</keyword>
<dbReference type="InterPro" id="IPR024079">
    <property type="entry name" value="MetalloPept_cat_dom_sf"/>
</dbReference>
<dbReference type="Pfam" id="PF17771">
    <property type="entry name" value="ADAMTS_CR_2"/>
    <property type="match status" value="1"/>
</dbReference>
<evidence type="ECO:0000256" key="3">
    <source>
        <dbReference type="ARBA" id="ARBA00022801"/>
    </source>
</evidence>